<feature type="domain" description="Fe2OG dioxygenase" evidence="6">
    <location>
        <begin position="553"/>
        <end position="655"/>
    </location>
</feature>
<evidence type="ECO:0000256" key="2">
    <source>
        <dbReference type="ARBA" id="ARBA00022723"/>
    </source>
</evidence>
<dbReference type="GO" id="GO:0009805">
    <property type="term" value="P:coumarin biosynthetic process"/>
    <property type="evidence" value="ECO:0007669"/>
    <property type="project" value="UniProtKB-ARBA"/>
</dbReference>
<dbReference type="Pfam" id="PF03171">
    <property type="entry name" value="2OG-FeII_Oxy"/>
    <property type="match status" value="2"/>
</dbReference>
<comment type="similarity">
    <text evidence="1">Belongs to the iron/ascorbate-dependent oxidoreductase family.</text>
</comment>
<dbReference type="InterPro" id="IPR005123">
    <property type="entry name" value="Oxoglu/Fe-dep_dioxygenase_dom"/>
</dbReference>
<dbReference type="OrthoDB" id="288590at2759"/>
<dbReference type="PROSITE" id="PS51471">
    <property type="entry name" value="FE2OG_OXY"/>
    <property type="match status" value="2"/>
</dbReference>
<dbReference type="SUPFAM" id="SSF51197">
    <property type="entry name" value="Clavaminate synthase-like"/>
    <property type="match status" value="2"/>
</dbReference>
<protein>
    <recommendedName>
        <fullName evidence="6">Fe2OG dioxygenase domain-containing protein</fullName>
    </recommendedName>
</protein>
<dbReference type="InterPro" id="IPR026992">
    <property type="entry name" value="DIOX_N"/>
</dbReference>
<dbReference type="GO" id="GO:0046872">
    <property type="term" value="F:metal ion binding"/>
    <property type="evidence" value="ECO:0007669"/>
    <property type="project" value="UniProtKB-KW"/>
</dbReference>
<accession>A0A9J5W3A0</accession>
<evidence type="ECO:0000313" key="8">
    <source>
        <dbReference type="Proteomes" id="UP000824120"/>
    </source>
</evidence>
<reference evidence="7 8" key="1">
    <citation type="submission" date="2020-09" db="EMBL/GenBank/DDBJ databases">
        <title>De no assembly of potato wild relative species, Solanum commersonii.</title>
        <authorList>
            <person name="Cho K."/>
        </authorList>
    </citation>
    <scope>NUCLEOTIDE SEQUENCE [LARGE SCALE GENOMIC DNA]</scope>
    <source>
        <strain evidence="7">LZ3.2</strain>
        <tissue evidence="7">Leaf</tissue>
    </source>
</reference>
<keyword evidence="2" id="KW-0479">Metal-binding</keyword>
<keyword evidence="3" id="KW-0847">Vitamin C</keyword>
<dbReference type="FunFam" id="2.60.120.330:FF:000005">
    <property type="entry name" value="1-aminocyclopropane-1-carboxylate oxidase homolog 1"/>
    <property type="match status" value="2"/>
</dbReference>
<evidence type="ECO:0000313" key="7">
    <source>
        <dbReference type="EMBL" id="KAG5569863.1"/>
    </source>
</evidence>
<evidence type="ECO:0000256" key="4">
    <source>
        <dbReference type="ARBA" id="ARBA00023002"/>
    </source>
</evidence>
<evidence type="ECO:0000256" key="3">
    <source>
        <dbReference type="ARBA" id="ARBA00022896"/>
    </source>
</evidence>
<comment type="caution">
    <text evidence="7">The sequence shown here is derived from an EMBL/GenBank/DDBJ whole genome shotgun (WGS) entry which is preliminary data.</text>
</comment>
<dbReference type="PANTHER" id="PTHR10209">
    <property type="entry name" value="OXIDOREDUCTASE, 2OG-FE II OXYGENASE FAMILY PROTEIN"/>
    <property type="match status" value="1"/>
</dbReference>
<dbReference type="Gene3D" id="2.60.120.330">
    <property type="entry name" value="B-lactam Antibiotic, Isopenicillin N Synthase, Chain"/>
    <property type="match status" value="2"/>
</dbReference>
<dbReference type="GO" id="GO:0016706">
    <property type="term" value="F:2-oxoglutarate-dependent dioxygenase activity"/>
    <property type="evidence" value="ECO:0007669"/>
    <property type="project" value="UniProtKB-ARBA"/>
</dbReference>
<proteinExistence type="inferred from homology"/>
<evidence type="ECO:0000259" key="6">
    <source>
        <dbReference type="PROSITE" id="PS51471"/>
    </source>
</evidence>
<organism evidence="7 8">
    <name type="scientific">Solanum commersonii</name>
    <name type="common">Commerson's wild potato</name>
    <name type="synonym">Commerson's nightshade</name>
    <dbReference type="NCBI Taxonomy" id="4109"/>
    <lineage>
        <taxon>Eukaryota</taxon>
        <taxon>Viridiplantae</taxon>
        <taxon>Streptophyta</taxon>
        <taxon>Embryophyta</taxon>
        <taxon>Tracheophyta</taxon>
        <taxon>Spermatophyta</taxon>
        <taxon>Magnoliopsida</taxon>
        <taxon>eudicotyledons</taxon>
        <taxon>Gunneridae</taxon>
        <taxon>Pentapetalae</taxon>
        <taxon>asterids</taxon>
        <taxon>lamiids</taxon>
        <taxon>Solanales</taxon>
        <taxon>Solanaceae</taxon>
        <taxon>Solanoideae</taxon>
        <taxon>Solaneae</taxon>
        <taxon>Solanum</taxon>
    </lineage>
</organism>
<keyword evidence="4" id="KW-0560">Oxidoreductase</keyword>
<dbReference type="Proteomes" id="UP000824120">
    <property type="component" value="Chromosome 12"/>
</dbReference>
<dbReference type="GO" id="GO:0031418">
    <property type="term" value="F:L-ascorbic acid binding"/>
    <property type="evidence" value="ECO:0007669"/>
    <property type="project" value="UniProtKB-KW"/>
</dbReference>
<keyword evidence="8" id="KW-1185">Reference proteome</keyword>
<dbReference type="GO" id="GO:0002238">
    <property type="term" value="P:response to molecule of fungal origin"/>
    <property type="evidence" value="ECO:0007669"/>
    <property type="project" value="UniProtKB-ARBA"/>
</dbReference>
<dbReference type="InterPro" id="IPR044861">
    <property type="entry name" value="IPNS-like_FE2OG_OXY"/>
</dbReference>
<dbReference type="AlphaFoldDB" id="A0A9J5W3A0"/>
<name>A0A9J5W3A0_SOLCO</name>
<dbReference type="PANTHER" id="PTHR10209:SF879">
    <property type="entry name" value="1-AMINOCYCLOPROPANE-1-CARBOXYLATE OXIDASE HOMOLOG"/>
    <property type="match status" value="1"/>
</dbReference>
<sequence length="707" mass="79860">MANSSNTQQKYDKISELKAFDDTKGGVKGLIDGGITKLPQIFIHPHDSLKKIPKNSNFIFPLIDLQNININNKEIAKQIQEASETWGFFQVINHGIPVPVLEEMLRGTRCFHEQDIDVKKPYYSRDVARKVMYNCNFELFSEKSFAADWRDSLYSVMAPDPAKPEELPETCREIIIEYSNHVMKLGYTLVELFSKGLGLKPNYLKEMGCAEGLGILCNYYPKCPQPELALGSSRHADSDFFTVLLQDDIGGLQVLHKNQWVDVPPIHGALIINIGDILQLISNDKYKSADHRVLANKIGPRISVASFFSTGLLESSRIYGPIAELLSKDNPPKYRATTLKDFFEYSSKKGFDNNSNFELKAFDDTKAGVKGLIDGGITKVPQIFIHPEALEKETTNPKNTHFIFPLIDLQNININNKEIVKQIQEASETWGFFQVINHGIPVPVLDEMLRGARRFHEQDIDVKKPYYSRDVARKVMYNCNFDLFSEKSLAANWRDSLYSVMAPNPANPEEIPETCREITIEYSNYVMNLGYTLLELFSQGLGLKPNHLKEMGCAEGLGILCNYYPKCPQPEVAIGTSRHADNDFFTVLLQDDIGGLQVFHKNQWVDVPPTHGALVVNIGDILQLISNDKYKSIVHRVLANKIGPRISIASFFSTGPFATSRIYGPIEELLSKDSPPKYRATTMKDFFEYSNKKGLDGNSNLSRYKII</sequence>
<keyword evidence="5" id="KW-0408">Iron</keyword>
<evidence type="ECO:0000256" key="5">
    <source>
        <dbReference type="ARBA" id="ARBA00023004"/>
    </source>
</evidence>
<dbReference type="InterPro" id="IPR027443">
    <property type="entry name" value="IPNS-like_sf"/>
</dbReference>
<dbReference type="EMBL" id="JACXVP010000012">
    <property type="protein sequence ID" value="KAG5569863.1"/>
    <property type="molecule type" value="Genomic_DNA"/>
</dbReference>
<dbReference type="Pfam" id="PF14226">
    <property type="entry name" value="DIOX_N"/>
    <property type="match status" value="2"/>
</dbReference>
<feature type="domain" description="Fe2OG dioxygenase" evidence="6">
    <location>
        <begin position="209"/>
        <end position="311"/>
    </location>
</feature>
<gene>
    <name evidence="7" type="ORF">H5410_059629</name>
</gene>
<evidence type="ECO:0000256" key="1">
    <source>
        <dbReference type="ARBA" id="ARBA00008056"/>
    </source>
</evidence>